<dbReference type="RefSeq" id="WP_157355236.1">
    <property type="nucleotide sequence ID" value="NZ_WRPP01000001.1"/>
</dbReference>
<keyword evidence="2" id="KW-1185">Reference proteome</keyword>
<proteinExistence type="predicted"/>
<evidence type="ECO:0000313" key="1">
    <source>
        <dbReference type="EMBL" id="MVU76454.1"/>
    </source>
</evidence>
<dbReference type="Proteomes" id="UP000466794">
    <property type="component" value="Unassembled WGS sequence"/>
</dbReference>
<dbReference type="AlphaFoldDB" id="A0A7K1UQ54"/>
<name>A0A7K1UQ54_9NOCA</name>
<dbReference type="EMBL" id="WRPP01000001">
    <property type="protein sequence ID" value="MVU76454.1"/>
    <property type="molecule type" value="Genomic_DNA"/>
</dbReference>
<comment type="caution">
    <text evidence="1">The sequence shown here is derived from an EMBL/GenBank/DDBJ whole genome shotgun (WGS) entry which is preliminary data.</text>
</comment>
<protein>
    <submittedName>
        <fullName evidence="1">Uncharacterized protein</fullName>
    </submittedName>
</protein>
<organism evidence="1 2">
    <name type="scientific">Nocardia terrae</name>
    <dbReference type="NCBI Taxonomy" id="2675851"/>
    <lineage>
        <taxon>Bacteria</taxon>
        <taxon>Bacillati</taxon>
        <taxon>Actinomycetota</taxon>
        <taxon>Actinomycetes</taxon>
        <taxon>Mycobacteriales</taxon>
        <taxon>Nocardiaceae</taxon>
        <taxon>Nocardia</taxon>
    </lineage>
</organism>
<accession>A0A7K1UQ54</accession>
<dbReference type="InterPro" id="IPR045920">
    <property type="entry name" value="DUF6339"/>
</dbReference>
<evidence type="ECO:0000313" key="2">
    <source>
        <dbReference type="Proteomes" id="UP000466794"/>
    </source>
</evidence>
<dbReference type="Pfam" id="PF19866">
    <property type="entry name" value="DUF6339"/>
    <property type="match status" value="1"/>
</dbReference>
<gene>
    <name evidence="1" type="ORF">GPX89_04250</name>
</gene>
<reference evidence="1 2" key="1">
    <citation type="submission" date="2019-12" db="EMBL/GenBank/DDBJ databases">
        <title>Nocardia sp. nov. ET3-3 isolated from soil.</title>
        <authorList>
            <person name="Kanchanasin P."/>
            <person name="Tanasupawat S."/>
            <person name="Yuki M."/>
            <person name="Kudo T."/>
        </authorList>
    </citation>
    <scope>NUCLEOTIDE SEQUENCE [LARGE SCALE GENOMIC DNA]</scope>
    <source>
        <strain evidence="1 2">ET3-3</strain>
    </source>
</reference>
<sequence>MSLLYPRLLNTRARELALDYRTLELDQLTARWAVSDDAAVYVATGGARAQGDKLRGIRDLIVSLAEAYGYPNPPAAQAGNFDLAVAEQLHREMHLAPAEASATDIWTFLSLVLMPDIAQWRFPGKSSSDRAYRERIRGTRLDRHVFGRLWWRAQLVHAPGDPNPYGALTVLGEAAFDQIYARRSSLGASPHLVKSILRVWNNLDLTGLTEREVLRDFLKRVLRLAPFVVFDAIDEEALDAELRAIAQETVFAALVLAGWDGYKASQRADKATMSRRSEFA</sequence>